<dbReference type="InterPro" id="IPR050923">
    <property type="entry name" value="Cell_Proc_Reg/RNA_Proc"/>
</dbReference>
<dbReference type="Pfam" id="PF00498">
    <property type="entry name" value="FHA"/>
    <property type="match status" value="1"/>
</dbReference>
<protein>
    <submittedName>
        <fullName evidence="3">Gll1406 protein</fullName>
    </submittedName>
</protein>
<dbReference type="STRING" id="251221.gene:10758889"/>
<evidence type="ECO:0000313" key="3">
    <source>
        <dbReference type="EMBL" id="BAC89347.1"/>
    </source>
</evidence>
<feature type="compositionally biased region" description="Pro residues" evidence="1">
    <location>
        <begin position="77"/>
        <end position="91"/>
    </location>
</feature>
<evidence type="ECO:0000256" key="1">
    <source>
        <dbReference type="SAM" id="MobiDB-lite"/>
    </source>
</evidence>
<dbReference type="SUPFAM" id="SSF49879">
    <property type="entry name" value="SMAD/FHA domain"/>
    <property type="match status" value="1"/>
</dbReference>
<gene>
    <name evidence="3" type="ordered locus">gll1406</name>
</gene>
<dbReference type="InterPro" id="IPR000253">
    <property type="entry name" value="FHA_dom"/>
</dbReference>
<sequence length="251" mass="26315">MAIVCSQCQHANPDTALNCRRCQGEIAVLCLECGSINPTPCQYCGECGVELPHVVSAPPQPVAIAASPVVASVLAPSPAPEAPPASAPVVPPERRSARRADPAPVDPPLPQVARPMESPPPRPNAGAPPPFASPGTRLQIATAVLVHIGSDERLELPADQPLVYLGKPNEDLPPDIDVSHLPGAEVVSRVHAAIHSSEGNFALEDAGSSNGTFLNGELIKPGTRFRRKLKAGDTIALGKANKMSFRFEIEE</sequence>
<dbReference type="AlphaFoldDB" id="Q7NKS1"/>
<feature type="region of interest" description="Disordered" evidence="1">
    <location>
        <begin position="76"/>
        <end position="134"/>
    </location>
</feature>
<dbReference type="InterPro" id="IPR025874">
    <property type="entry name" value="DZR"/>
</dbReference>
<reference evidence="3 4" key="1">
    <citation type="journal article" date="2003" name="DNA Res.">
        <title>Complete genome structure of Gloeobacter violaceus PCC 7421, a cyanobacterium that lacks thylakoids.</title>
        <authorList>
            <person name="Nakamura Y."/>
            <person name="Kaneko T."/>
            <person name="Sato S."/>
            <person name="Mimuro M."/>
            <person name="Miyashita H."/>
            <person name="Tsuchiya T."/>
            <person name="Sasamoto S."/>
            <person name="Watanabe A."/>
            <person name="Kawashima K."/>
            <person name="Kishida Y."/>
            <person name="Kiyokawa C."/>
            <person name="Kohara M."/>
            <person name="Matsumoto M."/>
            <person name="Matsuno A."/>
            <person name="Nakazaki N."/>
            <person name="Shimpo S."/>
            <person name="Takeuchi C."/>
            <person name="Yamada M."/>
            <person name="Tabata S."/>
        </authorList>
    </citation>
    <scope>NUCLEOTIDE SEQUENCE [LARGE SCALE GENOMIC DNA]</scope>
    <source>
        <strain evidence="4">ATCC 29082 / PCC 7421</strain>
    </source>
</reference>
<dbReference type="eggNOG" id="COG1716">
    <property type="taxonomic scope" value="Bacteria"/>
</dbReference>
<dbReference type="Pfam" id="PF12773">
    <property type="entry name" value="DZR"/>
    <property type="match status" value="1"/>
</dbReference>
<dbReference type="PROSITE" id="PS50006">
    <property type="entry name" value="FHA_DOMAIN"/>
    <property type="match status" value="1"/>
</dbReference>
<dbReference type="GO" id="GO:0003729">
    <property type="term" value="F:mRNA binding"/>
    <property type="evidence" value="ECO:0000318"/>
    <property type="project" value="GO_Central"/>
</dbReference>
<dbReference type="Gene3D" id="2.60.200.20">
    <property type="match status" value="1"/>
</dbReference>
<dbReference type="PANTHER" id="PTHR23308">
    <property type="entry name" value="NUCLEAR INHIBITOR OF PROTEIN PHOSPHATASE-1"/>
    <property type="match status" value="1"/>
</dbReference>
<dbReference type="EnsemblBacteria" id="BAC89347">
    <property type="protein sequence ID" value="BAC89347"/>
    <property type="gene ID" value="BAC89347"/>
</dbReference>
<feature type="compositionally biased region" description="Basic and acidic residues" evidence="1">
    <location>
        <begin position="92"/>
        <end position="101"/>
    </location>
</feature>
<feature type="domain" description="FHA" evidence="2">
    <location>
        <begin position="163"/>
        <end position="219"/>
    </location>
</feature>
<dbReference type="HOGENOM" id="CLU_070065_0_0_3"/>
<keyword evidence="4" id="KW-1185">Reference proteome</keyword>
<dbReference type="PhylomeDB" id="Q7NKS1"/>
<accession>Q7NKS1</accession>
<dbReference type="RefSeq" id="WP_011141406.1">
    <property type="nucleotide sequence ID" value="NC_005125.1"/>
</dbReference>
<name>Q7NKS1_GLOVI</name>
<evidence type="ECO:0000259" key="2">
    <source>
        <dbReference type="PROSITE" id="PS50006"/>
    </source>
</evidence>
<evidence type="ECO:0000313" key="4">
    <source>
        <dbReference type="Proteomes" id="UP000000557"/>
    </source>
</evidence>
<reference evidence="3 4" key="2">
    <citation type="journal article" date="2003" name="DNA Res.">
        <title>Complete genome structure of Gloeobacter violaceus PCC 7421, a cyanobacterium that lacks thylakoids (supplement).</title>
        <authorList>
            <person name="Nakamura Y."/>
            <person name="Kaneko T."/>
            <person name="Sato S."/>
            <person name="Mimuro M."/>
            <person name="Miyashita H."/>
            <person name="Tsuchiya T."/>
            <person name="Sasamoto S."/>
            <person name="Watanabe A."/>
            <person name="Kawashima K."/>
            <person name="Kishida Y."/>
            <person name="Kiyokawa C."/>
            <person name="Kohara M."/>
            <person name="Matsumoto M."/>
            <person name="Matsuno A."/>
            <person name="Nakazaki N."/>
            <person name="Shimpo S."/>
            <person name="Takeuchi C."/>
            <person name="Yamada M."/>
            <person name="Tabata S."/>
        </authorList>
    </citation>
    <scope>NUCLEOTIDE SEQUENCE [LARGE SCALE GENOMIC DNA]</scope>
    <source>
        <strain evidence="4">ATCC 29082 / PCC 7421</strain>
    </source>
</reference>
<dbReference type="KEGG" id="gvi:gll1406"/>
<feature type="compositionally biased region" description="Pro residues" evidence="1">
    <location>
        <begin position="117"/>
        <end position="132"/>
    </location>
</feature>
<dbReference type="InParanoid" id="Q7NKS1"/>
<dbReference type="Proteomes" id="UP000000557">
    <property type="component" value="Chromosome"/>
</dbReference>
<organism evidence="3 4">
    <name type="scientific">Gloeobacter violaceus (strain ATCC 29082 / PCC 7421)</name>
    <dbReference type="NCBI Taxonomy" id="251221"/>
    <lineage>
        <taxon>Bacteria</taxon>
        <taxon>Bacillati</taxon>
        <taxon>Cyanobacteriota</taxon>
        <taxon>Cyanophyceae</taxon>
        <taxon>Gloeobacterales</taxon>
        <taxon>Gloeobacteraceae</taxon>
        <taxon>Gloeobacter</taxon>
    </lineage>
</organism>
<dbReference type="InterPro" id="IPR008984">
    <property type="entry name" value="SMAD_FHA_dom_sf"/>
</dbReference>
<proteinExistence type="predicted"/>
<dbReference type="CDD" id="cd00060">
    <property type="entry name" value="FHA"/>
    <property type="match status" value="1"/>
</dbReference>
<dbReference type="SMART" id="SM00240">
    <property type="entry name" value="FHA"/>
    <property type="match status" value="1"/>
</dbReference>
<dbReference type="EMBL" id="BA000045">
    <property type="protein sequence ID" value="BAC89347.1"/>
    <property type="molecule type" value="Genomic_DNA"/>
</dbReference>
<dbReference type="OrthoDB" id="9816434at2"/>